<protein>
    <submittedName>
        <fullName evidence="3">Uncharacterized protein</fullName>
    </submittedName>
</protein>
<reference evidence="4" key="1">
    <citation type="submission" date="2015-07" db="EMBL/GenBank/DDBJ databases">
        <authorList>
            <person name="Teixeira M.M."/>
            <person name="Souza R.C."/>
            <person name="Almeida L.G."/>
            <person name="Vicente V.A."/>
            <person name="de Hoog S."/>
            <person name="Bocca A.L."/>
            <person name="de Almeida S.R."/>
            <person name="Vasconcelos A.T."/>
            <person name="Felipe M.S."/>
        </authorList>
    </citation>
    <scope>NUCLEOTIDE SEQUENCE [LARGE SCALE GENOMIC DNA]</scope>
    <source>
        <strain evidence="4">KSF</strain>
    </source>
</reference>
<evidence type="ECO:0000313" key="3">
    <source>
        <dbReference type="EMBL" id="OCT52133.1"/>
    </source>
</evidence>
<feature type="region of interest" description="Disordered" evidence="1">
    <location>
        <begin position="116"/>
        <end position="140"/>
    </location>
</feature>
<dbReference type="OrthoDB" id="2544694at2759"/>
<comment type="caution">
    <text evidence="3">The sequence shown here is derived from an EMBL/GenBank/DDBJ whole genome shotgun (WGS) entry which is preliminary data.</text>
</comment>
<evidence type="ECO:0000256" key="2">
    <source>
        <dbReference type="SAM" id="SignalP"/>
    </source>
</evidence>
<accession>A0A1C1CUE9</accession>
<name>A0A1C1CUE9_9EURO</name>
<evidence type="ECO:0000256" key="1">
    <source>
        <dbReference type="SAM" id="MobiDB-lite"/>
    </source>
</evidence>
<dbReference type="AlphaFoldDB" id="A0A1C1CUE9"/>
<gene>
    <name evidence="3" type="ORF">CLCR_09192</name>
</gene>
<feature type="signal peptide" evidence="2">
    <location>
        <begin position="1"/>
        <end position="20"/>
    </location>
</feature>
<dbReference type="STRING" id="86049.A0A1C1CUE9"/>
<keyword evidence="2" id="KW-0732">Signal</keyword>
<keyword evidence="4" id="KW-1185">Reference proteome</keyword>
<dbReference type="Proteomes" id="UP000094526">
    <property type="component" value="Unassembled WGS sequence"/>
</dbReference>
<sequence length="140" mass="15174">MERYALTLLMLLCSVLEKRSRLLTTGPALQTIHIHYTGIIDITNEMRRILGRSANAKTTDFGSSFIQVSFETGSMRYKSLEQALFVGSGRFIIDERGLTVEYRISKVCKGLGAAAEDTEAAPVGGENAGEGQADTSRPGA</sequence>
<dbReference type="Gene3D" id="2.40.160.20">
    <property type="match status" value="1"/>
</dbReference>
<dbReference type="Pfam" id="PF11578">
    <property type="entry name" value="DUF3237"/>
    <property type="match status" value="1"/>
</dbReference>
<evidence type="ECO:0000313" key="4">
    <source>
        <dbReference type="Proteomes" id="UP000094526"/>
    </source>
</evidence>
<dbReference type="EMBL" id="LGRB01000009">
    <property type="protein sequence ID" value="OCT52133.1"/>
    <property type="molecule type" value="Genomic_DNA"/>
</dbReference>
<feature type="chain" id="PRO_5008651053" evidence="2">
    <location>
        <begin position="21"/>
        <end position="140"/>
    </location>
</feature>
<organism evidence="3 4">
    <name type="scientific">Cladophialophora carrionii</name>
    <dbReference type="NCBI Taxonomy" id="86049"/>
    <lineage>
        <taxon>Eukaryota</taxon>
        <taxon>Fungi</taxon>
        <taxon>Dikarya</taxon>
        <taxon>Ascomycota</taxon>
        <taxon>Pezizomycotina</taxon>
        <taxon>Eurotiomycetes</taxon>
        <taxon>Chaetothyriomycetidae</taxon>
        <taxon>Chaetothyriales</taxon>
        <taxon>Herpotrichiellaceae</taxon>
        <taxon>Cladophialophora</taxon>
    </lineage>
</organism>
<dbReference type="VEuPathDB" id="FungiDB:CLCR_09192"/>
<proteinExistence type="predicted"/>